<keyword evidence="1" id="KW-0472">Membrane</keyword>
<evidence type="ECO:0000256" key="1">
    <source>
        <dbReference type="SAM" id="Phobius"/>
    </source>
</evidence>
<keyword evidence="1" id="KW-0812">Transmembrane</keyword>
<keyword evidence="3" id="KW-1185">Reference proteome</keyword>
<keyword evidence="1" id="KW-1133">Transmembrane helix</keyword>
<dbReference type="Proteomes" id="UP000182179">
    <property type="component" value="Unassembled WGS sequence"/>
</dbReference>
<dbReference type="EMBL" id="FNTS01000002">
    <property type="protein sequence ID" value="SED53773.1"/>
    <property type="molecule type" value="Genomic_DNA"/>
</dbReference>
<name>A0A1H5BGM7_9PSED</name>
<accession>A0A1H5BGM7</accession>
<gene>
    <name evidence="2" type="ORF">SAMN04515675_1488</name>
</gene>
<protein>
    <submittedName>
        <fullName evidence="2">Uncharacterized protein</fullName>
    </submittedName>
</protein>
<reference evidence="2 3" key="1">
    <citation type="submission" date="2016-10" db="EMBL/GenBank/DDBJ databases">
        <authorList>
            <person name="Varghese N."/>
            <person name="Submissions S."/>
        </authorList>
    </citation>
    <scope>NUCLEOTIDE SEQUENCE [LARGE SCALE GENOMIC DNA]</scope>
    <source>
        <strain evidence="2 3">BS2773</strain>
    </source>
</reference>
<comment type="caution">
    <text evidence="2">The sequence shown here is derived from an EMBL/GenBank/DDBJ whole genome shotgun (WGS) entry which is preliminary data.</text>
</comment>
<feature type="transmembrane region" description="Helical" evidence="1">
    <location>
        <begin position="12"/>
        <end position="31"/>
    </location>
</feature>
<sequence length="46" mass="5345">MLDSKNFFECGLFHVALLFLLFGSYVFYEWATSNLFSVRMRATNSA</sequence>
<proteinExistence type="predicted"/>
<evidence type="ECO:0000313" key="3">
    <source>
        <dbReference type="Proteomes" id="UP000182179"/>
    </source>
</evidence>
<evidence type="ECO:0000313" key="2">
    <source>
        <dbReference type="EMBL" id="SED53773.1"/>
    </source>
</evidence>
<organism evidence="2 3">
    <name type="scientific">Pseudomonas costantinii</name>
    <dbReference type="NCBI Taxonomy" id="168469"/>
    <lineage>
        <taxon>Bacteria</taxon>
        <taxon>Pseudomonadati</taxon>
        <taxon>Pseudomonadota</taxon>
        <taxon>Gammaproteobacteria</taxon>
        <taxon>Pseudomonadales</taxon>
        <taxon>Pseudomonadaceae</taxon>
        <taxon>Pseudomonas</taxon>
    </lineage>
</organism>